<proteinExistence type="predicted"/>
<organism evidence="1 2">
    <name type="scientific">Melastoma candidum</name>
    <dbReference type="NCBI Taxonomy" id="119954"/>
    <lineage>
        <taxon>Eukaryota</taxon>
        <taxon>Viridiplantae</taxon>
        <taxon>Streptophyta</taxon>
        <taxon>Embryophyta</taxon>
        <taxon>Tracheophyta</taxon>
        <taxon>Spermatophyta</taxon>
        <taxon>Magnoliopsida</taxon>
        <taxon>eudicotyledons</taxon>
        <taxon>Gunneridae</taxon>
        <taxon>Pentapetalae</taxon>
        <taxon>rosids</taxon>
        <taxon>malvids</taxon>
        <taxon>Myrtales</taxon>
        <taxon>Melastomataceae</taxon>
        <taxon>Melastomatoideae</taxon>
        <taxon>Melastomateae</taxon>
        <taxon>Melastoma</taxon>
    </lineage>
</organism>
<dbReference type="Proteomes" id="UP001057402">
    <property type="component" value="Chromosome 10"/>
</dbReference>
<evidence type="ECO:0000313" key="2">
    <source>
        <dbReference type="Proteomes" id="UP001057402"/>
    </source>
</evidence>
<protein>
    <submittedName>
        <fullName evidence="1">Uncharacterized protein</fullName>
    </submittedName>
</protein>
<gene>
    <name evidence="1" type="ORF">MLD38_034711</name>
</gene>
<comment type="caution">
    <text evidence="1">The sequence shown here is derived from an EMBL/GenBank/DDBJ whole genome shotgun (WGS) entry which is preliminary data.</text>
</comment>
<reference evidence="2" key="1">
    <citation type="journal article" date="2023" name="Front. Plant Sci.">
        <title>Chromosomal-level genome assembly of Melastoma candidum provides insights into trichome evolution.</title>
        <authorList>
            <person name="Zhong Y."/>
            <person name="Wu W."/>
            <person name="Sun C."/>
            <person name="Zou P."/>
            <person name="Liu Y."/>
            <person name="Dai S."/>
            <person name="Zhou R."/>
        </authorList>
    </citation>
    <scope>NUCLEOTIDE SEQUENCE [LARGE SCALE GENOMIC DNA]</scope>
</reference>
<sequence length="300" mass="34014">MENGGARKRKLKKEKGQKAEGEGVRGAPAIRKGGGDVFKLKDGGRSEKKKMKKKRRIVEETDAPDGPLLVGRGLLGVNDEGKESRRKKSNLRESNQALESNETEIDSATPCVGKSKGSKGRLEKAKRKKRTGLKISGEAALLKEKIVEPHEDEVHNMSSGAEDCSKGMKKWVSEYYQRRPGLKELQQRIDEFIVDHEAKLEQERKEREARAAEGGWTVVTHHKGRKKTTEAESGVVVGSVSQAATEEKMAKKKRKEVGLDFYRFQRKEAQRSELMMLQNKFEQDKKRIQELRATRKFRPF</sequence>
<keyword evidence="2" id="KW-1185">Reference proteome</keyword>
<name>A0ACB9MAE9_9MYRT</name>
<evidence type="ECO:0000313" key="1">
    <source>
        <dbReference type="EMBL" id="KAI4321314.1"/>
    </source>
</evidence>
<accession>A0ACB9MAE9</accession>
<dbReference type="EMBL" id="CM042889">
    <property type="protein sequence ID" value="KAI4321314.1"/>
    <property type="molecule type" value="Genomic_DNA"/>
</dbReference>